<name>A0A511RJH2_9DEIN</name>
<feature type="domain" description="Roadblock/LAMTOR2" evidence="1">
    <location>
        <begin position="3"/>
        <end position="96"/>
    </location>
</feature>
<dbReference type="Gene3D" id="3.30.450.30">
    <property type="entry name" value="Dynein light chain 2a, cytoplasmic"/>
    <property type="match status" value="1"/>
</dbReference>
<organism evidence="2 3">
    <name type="scientific">Oceanithermus desulfurans NBRC 100063</name>
    <dbReference type="NCBI Taxonomy" id="1227550"/>
    <lineage>
        <taxon>Bacteria</taxon>
        <taxon>Thermotogati</taxon>
        <taxon>Deinococcota</taxon>
        <taxon>Deinococci</taxon>
        <taxon>Thermales</taxon>
        <taxon>Thermaceae</taxon>
        <taxon>Oceanithermus</taxon>
    </lineage>
</organism>
<dbReference type="Proteomes" id="UP000321827">
    <property type="component" value="Unassembled WGS sequence"/>
</dbReference>
<comment type="caution">
    <text evidence="2">The sequence shown here is derived from an EMBL/GenBank/DDBJ whole genome shotgun (WGS) entry which is preliminary data.</text>
</comment>
<dbReference type="RefSeq" id="WP_147145290.1">
    <property type="nucleotide sequence ID" value="NZ_BJXN01000002.1"/>
</dbReference>
<gene>
    <name evidence="2" type="ORF">ODE01S_04000</name>
</gene>
<sequence>MSIQELLEQLAGDEGVKAVALVGEDGFVIESVSKEGAADLDFVGGAATSAMASSRALADHLKKGEVEEVMVEFDEGPMLLEPIQASGTTYSLVLLLAGAQNLGRVRFQLKKVRARLQEALA</sequence>
<reference evidence="2 3" key="1">
    <citation type="submission" date="2019-07" db="EMBL/GenBank/DDBJ databases">
        <title>Whole genome shotgun sequence of Oceanithermus desulfurans NBRC 100063.</title>
        <authorList>
            <person name="Hosoyama A."/>
            <person name="Uohara A."/>
            <person name="Ohji S."/>
            <person name="Ichikawa N."/>
        </authorList>
    </citation>
    <scope>NUCLEOTIDE SEQUENCE [LARGE SCALE GENOMIC DNA]</scope>
    <source>
        <strain evidence="2 3">NBRC 100063</strain>
    </source>
</reference>
<evidence type="ECO:0000313" key="3">
    <source>
        <dbReference type="Proteomes" id="UP000321827"/>
    </source>
</evidence>
<evidence type="ECO:0000259" key="1">
    <source>
        <dbReference type="SMART" id="SM00960"/>
    </source>
</evidence>
<dbReference type="OrthoDB" id="26070at2"/>
<dbReference type="Pfam" id="PF03259">
    <property type="entry name" value="Robl_LC7"/>
    <property type="match status" value="1"/>
</dbReference>
<dbReference type="InterPro" id="IPR004942">
    <property type="entry name" value="Roadblock/LAMTOR2_dom"/>
</dbReference>
<protein>
    <recommendedName>
        <fullName evidence="1">Roadblock/LAMTOR2 domain-containing protein</fullName>
    </recommendedName>
</protein>
<dbReference type="SUPFAM" id="SSF103196">
    <property type="entry name" value="Roadblock/LC7 domain"/>
    <property type="match status" value="1"/>
</dbReference>
<dbReference type="EMBL" id="BJXN01000002">
    <property type="protein sequence ID" value="GEM88966.1"/>
    <property type="molecule type" value="Genomic_DNA"/>
</dbReference>
<dbReference type="AlphaFoldDB" id="A0A511RJH2"/>
<proteinExistence type="predicted"/>
<dbReference type="SMART" id="SM00960">
    <property type="entry name" value="Robl_LC7"/>
    <property type="match status" value="1"/>
</dbReference>
<evidence type="ECO:0000313" key="2">
    <source>
        <dbReference type="EMBL" id="GEM88966.1"/>
    </source>
</evidence>
<accession>A0A511RJH2</accession>